<proteinExistence type="predicted"/>
<dbReference type="GO" id="GO:0007131">
    <property type="term" value="P:reciprocal meiotic recombination"/>
    <property type="evidence" value="ECO:0007669"/>
    <property type="project" value="TreeGrafter"/>
</dbReference>
<dbReference type="Proteomes" id="UP000664859">
    <property type="component" value="Unassembled WGS sequence"/>
</dbReference>
<evidence type="ECO:0000313" key="3">
    <source>
        <dbReference type="Proteomes" id="UP000664859"/>
    </source>
</evidence>
<dbReference type="Pfam" id="PF08423">
    <property type="entry name" value="Rad51"/>
    <property type="match status" value="1"/>
</dbReference>
<dbReference type="EMBL" id="JAFCMP010000001">
    <property type="protein sequence ID" value="KAG5193071.1"/>
    <property type="molecule type" value="Genomic_DNA"/>
</dbReference>
<keyword evidence="3" id="KW-1185">Reference proteome</keyword>
<dbReference type="InterPro" id="IPR013632">
    <property type="entry name" value="Rad51_C"/>
</dbReference>
<dbReference type="GO" id="GO:0000794">
    <property type="term" value="C:condensed nuclear chromosome"/>
    <property type="evidence" value="ECO:0007669"/>
    <property type="project" value="TreeGrafter"/>
</dbReference>
<dbReference type="GO" id="GO:0070192">
    <property type="term" value="P:chromosome organization involved in meiotic cell cycle"/>
    <property type="evidence" value="ECO:0007669"/>
    <property type="project" value="TreeGrafter"/>
</dbReference>
<dbReference type="SUPFAM" id="SSF52540">
    <property type="entry name" value="P-loop containing nucleoside triphosphate hydrolases"/>
    <property type="match status" value="1"/>
</dbReference>
<sequence length="106" mass="11475">MTLFCTVFSGRGELAERHQKFNKHLTCLKILAHEFNLAVVIVVTPDPSSSSASTAGMDAISYASTARVMLKERCGTQRTAQICDSPLMPETECKIRICAGGIADPE</sequence>
<dbReference type="GO" id="GO:0003690">
    <property type="term" value="F:double-stranded DNA binding"/>
    <property type="evidence" value="ECO:0007669"/>
    <property type="project" value="TreeGrafter"/>
</dbReference>
<name>A0A835ZFZ6_9STRA</name>
<feature type="domain" description="Rad51-like C-terminal" evidence="1">
    <location>
        <begin position="1"/>
        <end position="105"/>
    </location>
</feature>
<comment type="caution">
    <text evidence="2">The sequence shown here is derived from an EMBL/GenBank/DDBJ whole genome shotgun (WGS) entry which is preliminary data.</text>
</comment>
<dbReference type="GO" id="GO:0042148">
    <property type="term" value="P:DNA strand invasion"/>
    <property type="evidence" value="ECO:0007669"/>
    <property type="project" value="TreeGrafter"/>
</dbReference>
<organism evidence="2 3">
    <name type="scientific">Tribonema minus</name>
    <dbReference type="NCBI Taxonomy" id="303371"/>
    <lineage>
        <taxon>Eukaryota</taxon>
        <taxon>Sar</taxon>
        <taxon>Stramenopiles</taxon>
        <taxon>Ochrophyta</taxon>
        <taxon>PX clade</taxon>
        <taxon>Xanthophyceae</taxon>
        <taxon>Tribonematales</taxon>
        <taxon>Tribonemataceae</taxon>
        <taxon>Tribonema</taxon>
    </lineage>
</organism>
<dbReference type="Gene3D" id="3.40.50.300">
    <property type="entry name" value="P-loop containing nucleotide triphosphate hydrolases"/>
    <property type="match status" value="1"/>
</dbReference>
<accession>A0A835ZFZ6</accession>
<gene>
    <name evidence="2" type="ORF">JKP88DRAFT_291822</name>
</gene>
<dbReference type="GO" id="GO:0008094">
    <property type="term" value="F:ATP-dependent activity, acting on DNA"/>
    <property type="evidence" value="ECO:0007669"/>
    <property type="project" value="TreeGrafter"/>
</dbReference>
<dbReference type="GO" id="GO:0000150">
    <property type="term" value="F:DNA strand exchange activity"/>
    <property type="evidence" value="ECO:0007669"/>
    <property type="project" value="TreeGrafter"/>
</dbReference>
<dbReference type="PANTHER" id="PTHR22942:SF30">
    <property type="entry name" value="MEIOTIC RECOMBINATION PROTEIN DMC1_LIM15 HOMOLOG"/>
    <property type="match status" value="1"/>
</dbReference>
<evidence type="ECO:0000313" key="2">
    <source>
        <dbReference type="EMBL" id="KAG5193071.1"/>
    </source>
</evidence>
<evidence type="ECO:0000259" key="1">
    <source>
        <dbReference type="Pfam" id="PF08423"/>
    </source>
</evidence>
<dbReference type="OrthoDB" id="10251254at2759"/>
<dbReference type="InterPro" id="IPR027417">
    <property type="entry name" value="P-loop_NTPase"/>
</dbReference>
<dbReference type="GO" id="GO:0000730">
    <property type="term" value="P:DNA recombinase assembly"/>
    <property type="evidence" value="ECO:0007669"/>
    <property type="project" value="TreeGrafter"/>
</dbReference>
<dbReference type="GO" id="GO:0006312">
    <property type="term" value="P:mitotic recombination"/>
    <property type="evidence" value="ECO:0007669"/>
    <property type="project" value="TreeGrafter"/>
</dbReference>
<reference evidence="2" key="1">
    <citation type="submission" date="2021-02" db="EMBL/GenBank/DDBJ databases">
        <title>First Annotated Genome of the Yellow-green Alga Tribonema minus.</title>
        <authorList>
            <person name="Mahan K.M."/>
        </authorList>
    </citation>
    <scope>NUCLEOTIDE SEQUENCE</scope>
    <source>
        <strain evidence="2">UTEX B ZZ1240</strain>
    </source>
</reference>
<protein>
    <submittedName>
        <fullName evidence="2">DNA recombination and repair protein Rad51</fullName>
    </submittedName>
</protein>
<dbReference type="AlphaFoldDB" id="A0A835ZFZ6"/>
<dbReference type="GO" id="GO:0003697">
    <property type="term" value="F:single-stranded DNA binding"/>
    <property type="evidence" value="ECO:0007669"/>
    <property type="project" value="TreeGrafter"/>
</dbReference>
<dbReference type="PANTHER" id="PTHR22942">
    <property type="entry name" value="RECA/RAD51/RADA DNA STRAND-PAIRING FAMILY MEMBER"/>
    <property type="match status" value="1"/>
</dbReference>